<comment type="caution">
    <text evidence="2">The sequence shown here is derived from an EMBL/GenBank/DDBJ whole genome shotgun (WGS) entry which is preliminary data.</text>
</comment>
<evidence type="ECO:0000256" key="1">
    <source>
        <dbReference type="SAM" id="MobiDB-lite"/>
    </source>
</evidence>
<organism evidence="2 3">
    <name type="scientific">Steinernema carpocapsae</name>
    <name type="common">Entomopathogenic nematode</name>
    <dbReference type="NCBI Taxonomy" id="34508"/>
    <lineage>
        <taxon>Eukaryota</taxon>
        <taxon>Metazoa</taxon>
        <taxon>Ecdysozoa</taxon>
        <taxon>Nematoda</taxon>
        <taxon>Chromadorea</taxon>
        <taxon>Rhabditida</taxon>
        <taxon>Tylenchina</taxon>
        <taxon>Panagrolaimomorpha</taxon>
        <taxon>Strongyloidoidea</taxon>
        <taxon>Steinernematidae</taxon>
        <taxon>Steinernema</taxon>
    </lineage>
</organism>
<dbReference type="STRING" id="34508.A0A4U8UJV0"/>
<name>A0A4U8UJV0_STECR</name>
<dbReference type="InterPro" id="IPR008042">
    <property type="entry name" value="Retrotrans_Pao"/>
</dbReference>
<dbReference type="PANTHER" id="PTHR22955:SF77">
    <property type="entry name" value="ASPARTIC PUTATIVE DOMAIN-CONTAINING PROTEIN-RELATED"/>
    <property type="match status" value="1"/>
</dbReference>
<dbReference type="PANTHER" id="PTHR22955">
    <property type="entry name" value="RETROTRANSPOSON"/>
    <property type="match status" value="1"/>
</dbReference>
<dbReference type="AlphaFoldDB" id="A0A4U8UJV0"/>
<dbReference type="Proteomes" id="UP000298663">
    <property type="component" value="Unassembled WGS sequence"/>
</dbReference>
<feature type="compositionally biased region" description="Polar residues" evidence="1">
    <location>
        <begin position="228"/>
        <end position="237"/>
    </location>
</feature>
<proteinExistence type="predicted"/>
<dbReference type="EMBL" id="AZBU02000001">
    <property type="protein sequence ID" value="TMS33290.1"/>
    <property type="molecule type" value="Genomic_DNA"/>
</dbReference>
<sequence length="288" mass="32381">MDQPRLGYASSPETWECWLQIHGRIQGFTKTLPRSVCPIGAEVDLVVFTDASQDVMATCIYLIRVDTYHPLQNGDPTYHPSTKKKTAHLVASKTKQRPLQKVMTIPKMELDAISLGTKLLNSVMTDLRNNIKVQRCAIMTDSQIALEWIRAPRAPAKQGAFVLNRWKELRALQATLESYHHELWTGYVRTDENPADCATRGLSKDELGDHNWWIGPDYLSKDFEDWPNTANSSSSNGKPMPTTPTEFTGPPRRTRGNNRQGYSGSHRAERASGNNGWNSHGPYATRSS</sequence>
<reference evidence="2 3" key="1">
    <citation type="journal article" date="2015" name="Genome Biol.">
        <title>Comparative genomics of Steinernema reveals deeply conserved gene regulatory networks.</title>
        <authorList>
            <person name="Dillman A.R."/>
            <person name="Macchietto M."/>
            <person name="Porter C.F."/>
            <person name="Rogers A."/>
            <person name="Williams B."/>
            <person name="Antoshechkin I."/>
            <person name="Lee M.M."/>
            <person name="Goodwin Z."/>
            <person name="Lu X."/>
            <person name="Lewis E.E."/>
            <person name="Goodrich-Blair H."/>
            <person name="Stock S.P."/>
            <person name="Adams B.J."/>
            <person name="Sternberg P.W."/>
            <person name="Mortazavi A."/>
        </authorList>
    </citation>
    <scope>NUCLEOTIDE SEQUENCE [LARGE SCALE GENOMIC DNA]</scope>
    <source>
        <strain evidence="2 3">ALL</strain>
    </source>
</reference>
<dbReference type="OrthoDB" id="7763782at2759"/>
<feature type="region of interest" description="Disordered" evidence="1">
    <location>
        <begin position="225"/>
        <end position="288"/>
    </location>
</feature>
<accession>A0A4U8UJV0</accession>
<evidence type="ECO:0000313" key="2">
    <source>
        <dbReference type="EMBL" id="TMS33290.1"/>
    </source>
</evidence>
<reference evidence="2 3" key="2">
    <citation type="journal article" date="2019" name="G3 (Bethesda)">
        <title>Hybrid Assembly of the Genome of the Entomopathogenic Nematode Steinernema carpocapsae Identifies the X-Chromosome.</title>
        <authorList>
            <person name="Serra L."/>
            <person name="Macchietto M."/>
            <person name="Macias-Munoz A."/>
            <person name="McGill C.J."/>
            <person name="Rodriguez I.M."/>
            <person name="Rodriguez B."/>
            <person name="Murad R."/>
            <person name="Mortazavi A."/>
        </authorList>
    </citation>
    <scope>NUCLEOTIDE SEQUENCE [LARGE SCALE GENOMIC DNA]</scope>
    <source>
        <strain evidence="2 3">ALL</strain>
    </source>
</reference>
<keyword evidence="3" id="KW-1185">Reference proteome</keyword>
<dbReference type="Pfam" id="PF05380">
    <property type="entry name" value="Peptidase_A17"/>
    <property type="match status" value="1"/>
</dbReference>
<gene>
    <name evidence="2" type="ORF">L596_001049</name>
</gene>
<evidence type="ECO:0000313" key="3">
    <source>
        <dbReference type="Proteomes" id="UP000298663"/>
    </source>
</evidence>
<protein>
    <submittedName>
        <fullName evidence="2">Uncharacterized protein</fullName>
    </submittedName>
</protein>